<dbReference type="PANTHER" id="PTHR30629:SF2">
    <property type="entry name" value="PROPHAGE INTEGRASE INTS-RELATED"/>
    <property type="match status" value="1"/>
</dbReference>
<protein>
    <submittedName>
        <fullName evidence="4">DUF4102 domain-containing protein</fullName>
    </submittedName>
</protein>
<proteinExistence type="inferred from homology"/>
<evidence type="ECO:0000259" key="3">
    <source>
        <dbReference type="Pfam" id="PF13356"/>
    </source>
</evidence>
<dbReference type="InterPro" id="IPR025166">
    <property type="entry name" value="Integrase_DNA_bind_dom"/>
</dbReference>
<evidence type="ECO:0000313" key="5">
    <source>
        <dbReference type="Proteomes" id="UP000678545"/>
    </source>
</evidence>
<name>A0A941E049_9BURK</name>
<keyword evidence="5" id="KW-1185">Reference proteome</keyword>
<sequence>MCQQNKSRQLFYISKMNSSIRKHKVNRINSEVEFETCLAQKMTEFNKNAEHENGAEQERKKDSLDQVNKVNDQKRQLSKAKINLGDGLFLLIGKHGEKTFHYRLSMNGIDTSGKIGDYPGISFDSARKISDNHRAEISKFKNDQKLSSLKLKIKERRVKTKKAEIPCFFRLAGPGILYENLLNTGIASLEFKAAALLILLLPTHSEFLLNASRSTYDLLAKTITIRDSADRNIPIRFQVPDNLANIIQNSFVYPTITERPPKLFPNLSLMSQKERQKILASIYADECIRSEITLSGLRDFFAFATEKYGGFNKDFIRRLTNRSDSTENLTYTVIDYSTAYRNGAENYYYHRQEQAAISWFADQILRGNQAFDQTTSNNIV</sequence>
<dbReference type="InterPro" id="IPR050808">
    <property type="entry name" value="Phage_Integrase"/>
</dbReference>
<evidence type="ECO:0000313" key="4">
    <source>
        <dbReference type="EMBL" id="MBR7798891.1"/>
    </source>
</evidence>
<comment type="similarity">
    <text evidence="1">Belongs to the 'phage' integrase family.</text>
</comment>
<evidence type="ECO:0000256" key="1">
    <source>
        <dbReference type="ARBA" id="ARBA00008857"/>
    </source>
</evidence>
<dbReference type="Pfam" id="PF13356">
    <property type="entry name" value="Arm-DNA-bind_3"/>
    <property type="match status" value="1"/>
</dbReference>
<reference evidence="4" key="1">
    <citation type="submission" date="2021-04" db="EMBL/GenBank/DDBJ databases">
        <title>novel species isolated from subtropical streams in China.</title>
        <authorList>
            <person name="Lu H."/>
        </authorList>
    </citation>
    <scope>NUCLEOTIDE SEQUENCE</scope>
    <source>
        <strain evidence="4">FT137W</strain>
    </source>
</reference>
<dbReference type="Proteomes" id="UP000678545">
    <property type="component" value="Unassembled WGS sequence"/>
</dbReference>
<dbReference type="PANTHER" id="PTHR30629">
    <property type="entry name" value="PROPHAGE INTEGRASE"/>
    <property type="match status" value="1"/>
</dbReference>
<gene>
    <name evidence="4" type="ORF">KDM90_02565</name>
</gene>
<dbReference type="Gene3D" id="3.30.160.390">
    <property type="entry name" value="Integrase, DNA-binding domain"/>
    <property type="match status" value="1"/>
</dbReference>
<dbReference type="EMBL" id="JAGSPJ010000001">
    <property type="protein sequence ID" value="MBR7798891.1"/>
    <property type="molecule type" value="Genomic_DNA"/>
</dbReference>
<dbReference type="AlphaFoldDB" id="A0A941E049"/>
<dbReference type="GO" id="GO:0015074">
    <property type="term" value="P:DNA integration"/>
    <property type="evidence" value="ECO:0007669"/>
    <property type="project" value="UniProtKB-KW"/>
</dbReference>
<evidence type="ECO:0000256" key="2">
    <source>
        <dbReference type="ARBA" id="ARBA00022908"/>
    </source>
</evidence>
<keyword evidence="2" id="KW-0229">DNA integration</keyword>
<dbReference type="RefSeq" id="WP_212674015.1">
    <property type="nucleotide sequence ID" value="NZ_JAGSPJ010000001.1"/>
</dbReference>
<feature type="domain" description="Integrase DNA-binding" evidence="3">
    <location>
        <begin position="74"/>
        <end position="139"/>
    </location>
</feature>
<dbReference type="InterPro" id="IPR038488">
    <property type="entry name" value="Integrase_DNA-bd_sf"/>
</dbReference>
<accession>A0A941E049</accession>
<comment type="caution">
    <text evidence="4">The sequence shown here is derived from an EMBL/GenBank/DDBJ whole genome shotgun (WGS) entry which is preliminary data.</text>
</comment>
<organism evidence="4 5">
    <name type="scientific">Undibacterium fentianense</name>
    <dbReference type="NCBI Taxonomy" id="2828728"/>
    <lineage>
        <taxon>Bacteria</taxon>
        <taxon>Pseudomonadati</taxon>
        <taxon>Pseudomonadota</taxon>
        <taxon>Betaproteobacteria</taxon>
        <taxon>Burkholderiales</taxon>
        <taxon>Oxalobacteraceae</taxon>
        <taxon>Undibacterium</taxon>
    </lineage>
</organism>